<accession>A0A485L479</accession>
<organism evidence="3 4">
    <name type="scientific">Aphanomyces stellatus</name>
    <dbReference type="NCBI Taxonomy" id="120398"/>
    <lineage>
        <taxon>Eukaryota</taxon>
        <taxon>Sar</taxon>
        <taxon>Stramenopiles</taxon>
        <taxon>Oomycota</taxon>
        <taxon>Saprolegniomycetes</taxon>
        <taxon>Saprolegniales</taxon>
        <taxon>Verrucalvaceae</taxon>
        <taxon>Aphanomyces</taxon>
    </lineage>
</organism>
<evidence type="ECO:0000313" key="2">
    <source>
        <dbReference type="EMBL" id="KAF0693103.1"/>
    </source>
</evidence>
<sequence length="389" mass="43766">MQRGMSSSSSDDDDERMLTLLEDTAWVDTLLHKSTPRRPSQPVAHPPLAAAAPTRPPIPIPHDSNASRKRRRQELATLQDHVSQLSAQLATSMAHRAKATPSSSSRWHAMAAQMHHDTTDAIATNHIIQHDVRAQLRFGHALQSLLQQQPALPDDVPSLREGHWRDFHLPADPARRRAMATEIATEQYKLLTSVLITSRLYERHLRPWSACVPKIVQANGRDEMAIECVLCRVFDASAAHVTQRLWELLQGDLATSMLGFTLLETLDDHLVYGTVEYPNCLDRLILWRVDERDRHVIVLRSILRDDGLPPPPNVRLVNASAWAVIEPISATRACYKYVLRASRPHERGPLSDPQVKQAIELAHQDWGALVARFDRAMQPSMSTQPSLSQ</sequence>
<reference evidence="2" key="2">
    <citation type="submission" date="2019-06" db="EMBL/GenBank/DDBJ databases">
        <title>Genomics analysis of Aphanomyces spp. identifies a new class of oomycete effector associated with host adaptation.</title>
        <authorList>
            <person name="Gaulin E."/>
        </authorList>
    </citation>
    <scope>NUCLEOTIDE SEQUENCE</scope>
    <source>
        <strain evidence="2">CBS 578.67</strain>
    </source>
</reference>
<evidence type="ECO:0000313" key="4">
    <source>
        <dbReference type="Proteomes" id="UP000332933"/>
    </source>
</evidence>
<feature type="compositionally biased region" description="Low complexity" evidence="1">
    <location>
        <begin position="42"/>
        <end position="53"/>
    </location>
</feature>
<protein>
    <submittedName>
        <fullName evidence="3">Aste57867_15892 protein</fullName>
    </submittedName>
</protein>
<name>A0A485L479_9STRA</name>
<proteinExistence type="predicted"/>
<dbReference type="Proteomes" id="UP000332933">
    <property type="component" value="Unassembled WGS sequence"/>
</dbReference>
<dbReference type="EMBL" id="VJMH01005768">
    <property type="protein sequence ID" value="KAF0693103.1"/>
    <property type="molecule type" value="Genomic_DNA"/>
</dbReference>
<dbReference type="EMBL" id="CAADRA010005789">
    <property type="protein sequence ID" value="VFT92679.1"/>
    <property type="molecule type" value="Genomic_DNA"/>
</dbReference>
<keyword evidence="4" id="KW-1185">Reference proteome</keyword>
<gene>
    <name evidence="3" type="primary">Aste57867_15892</name>
    <name evidence="2" type="ORF">As57867_015836</name>
    <name evidence="3" type="ORF">ASTE57867_15892</name>
</gene>
<feature type="region of interest" description="Disordered" evidence="1">
    <location>
        <begin position="31"/>
        <end position="73"/>
    </location>
</feature>
<evidence type="ECO:0000313" key="3">
    <source>
        <dbReference type="EMBL" id="VFT92679.1"/>
    </source>
</evidence>
<dbReference type="SUPFAM" id="SSF55961">
    <property type="entry name" value="Bet v1-like"/>
    <property type="match status" value="1"/>
</dbReference>
<reference evidence="3 4" key="1">
    <citation type="submission" date="2019-03" db="EMBL/GenBank/DDBJ databases">
        <authorList>
            <person name="Gaulin E."/>
            <person name="Dumas B."/>
        </authorList>
    </citation>
    <scope>NUCLEOTIDE SEQUENCE [LARGE SCALE GENOMIC DNA]</scope>
    <source>
        <strain evidence="3">CBS 568.67</strain>
    </source>
</reference>
<dbReference type="AlphaFoldDB" id="A0A485L479"/>
<evidence type="ECO:0000256" key="1">
    <source>
        <dbReference type="SAM" id="MobiDB-lite"/>
    </source>
</evidence>